<feature type="signal peptide" evidence="1">
    <location>
        <begin position="1"/>
        <end position="22"/>
    </location>
</feature>
<organism evidence="3 4">
    <name type="scientific">Hyphomonas hirschiana VP5</name>
    <dbReference type="NCBI Taxonomy" id="1280951"/>
    <lineage>
        <taxon>Bacteria</taxon>
        <taxon>Pseudomonadati</taxon>
        <taxon>Pseudomonadota</taxon>
        <taxon>Alphaproteobacteria</taxon>
        <taxon>Hyphomonadales</taxon>
        <taxon>Hyphomonadaceae</taxon>
        <taxon>Hyphomonas</taxon>
    </lineage>
</organism>
<feature type="chain" id="PRO_5001577812" evidence="1">
    <location>
        <begin position="23"/>
        <end position="124"/>
    </location>
</feature>
<dbReference type="PATRIC" id="fig|1280951.3.peg.3468"/>
<reference evidence="3 4" key="1">
    <citation type="submission" date="2013-04" db="EMBL/GenBank/DDBJ databases">
        <title>Hyphomonas hirschiana VP5 Genome Sequencing.</title>
        <authorList>
            <person name="Lai Q."/>
            <person name="Shao Z."/>
        </authorList>
    </citation>
    <scope>NUCLEOTIDE SEQUENCE [LARGE SCALE GENOMIC DNA]</scope>
    <source>
        <strain evidence="3 4">VP5</strain>
    </source>
</reference>
<gene>
    <name evidence="3" type="ORF">HHI_17228</name>
</gene>
<accession>A0A059F7E3</accession>
<dbReference type="Gene3D" id="3.30.60.30">
    <property type="match status" value="1"/>
</dbReference>
<keyword evidence="4" id="KW-1185">Reference proteome</keyword>
<dbReference type="SUPFAM" id="SSF100895">
    <property type="entry name" value="Kazal-type serine protease inhibitors"/>
    <property type="match status" value="1"/>
</dbReference>
<evidence type="ECO:0000256" key="1">
    <source>
        <dbReference type="SAM" id="SignalP"/>
    </source>
</evidence>
<comment type="caution">
    <text evidence="3">The sequence shown here is derived from an EMBL/GenBank/DDBJ whole genome shotgun (WGS) entry which is preliminary data.</text>
</comment>
<dbReference type="PROSITE" id="PS51465">
    <property type="entry name" value="KAZAL_2"/>
    <property type="match status" value="1"/>
</dbReference>
<proteinExistence type="predicted"/>
<dbReference type="RefSeq" id="WP_011647796.1">
    <property type="nucleotide sequence ID" value="NZ_ARYI01000024.1"/>
</dbReference>
<keyword evidence="1" id="KW-0732">Signal</keyword>
<dbReference type="InterPro" id="IPR036058">
    <property type="entry name" value="Kazal_dom_sf"/>
</dbReference>
<name>A0A059F7E3_9PROT</name>
<dbReference type="OrthoDB" id="9800302at2"/>
<evidence type="ECO:0000259" key="2">
    <source>
        <dbReference type="PROSITE" id="PS51465"/>
    </source>
</evidence>
<evidence type="ECO:0000313" key="4">
    <source>
        <dbReference type="Proteomes" id="UP000025061"/>
    </source>
</evidence>
<protein>
    <submittedName>
        <fullName evidence="3">Kazal domain-containing protein</fullName>
    </submittedName>
</protein>
<dbReference type="AlphaFoldDB" id="A0A059F7E3"/>
<dbReference type="CDD" id="cd00104">
    <property type="entry name" value="KAZAL_FS"/>
    <property type="match status" value="1"/>
</dbReference>
<dbReference type="Pfam" id="PF00050">
    <property type="entry name" value="Kazal_1"/>
    <property type="match status" value="1"/>
</dbReference>
<dbReference type="Proteomes" id="UP000025061">
    <property type="component" value="Unassembled WGS sequence"/>
</dbReference>
<feature type="domain" description="Kazal-like" evidence="2">
    <location>
        <begin position="72"/>
        <end position="121"/>
    </location>
</feature>
<sequence>MRLFLFAVSFVLLAGCAATAPAAEPEAVEEAAPAPVSRPLADAGGMCGGIAGIECAQGLTCYYDDGACRTIADAAGICLSAPQMCTYEYAPVCGCDGETYGNKCAAQAAGVSVDTPGECAPIAD</sequence>
<evidence type="ECO:0000313" key="3">
    <source>
        <dbReference type="EMBL" id="KCZ86488.1"/>
    </source>
</evidence>
<dbReference type="PROSITE" id="PS51257">
    <property type="entry name" value="PROKAR_LIPOPROTEIN"/>
    <property type="match status" value="1"/>
</dbReference>
<dbReference type="InterPro" id="IPR002350">
    <property type="entry name" value="Kazal_dom"/>
</dbReference>
<dbReference type="EMBL" id="ARYI01000024">
    <property type="protein sequence ID" value="KCZ86488.1"/>
    <property type="molecule type" value="Genomic_DNA"/>
</dbReference>
<dbReference type="SMART" id="SM00280">
    <property type="entry name" value="KAZAL"/>
    <property type="match status" value="1"/>
</dbReference>